<dbReference type="SMART" id="SM00304">
    <property type="entry name" value="HAMP"/>
    <property type="match status" value="1"/>
</dbReference>
<dbReference type="OrthoDB" id="9776024at2"/>
<dbReference type="PROSITE" id="PS50111">
    <property type="entry name" value="CHEMOTAXIS_TRANSDUC_2"/>
    <property type="match status" value="1"/>
</dbReference>
<accession>A0A2N1J5N2</accession>
<dbReference type="CDD" id="cd06225">
    <property type="entry name" value="HAMP"/>
    <property type="match status" value="1"/>
</dbReference>
<dbReference type="Pfam" id="PF00672">
    <property type="entry name" value="HAMP"/>
    <property type="match status" value="1"/>
</dbReference>
<dbReference type="GO" id="GO:0006935">
    <property type="term" value="P:chemotaxis"/>
    <property type="evidence" value="ECO:0007669"/>
    <property type="project" value="UniProtKB-KW"/>
</dbReference>
<comment type="similarity">
    <text evidence="2">Belongs to the methyl-accepting chemotaxis (MCP) protein family.</text>
</comment>
<dbReference type="PROSITE" id="PS50885">
    <property type="entry name" value="HAMP"/>
    <property type="match status" value="1"/>
</dbReference>
<evidence type="ECO:0000313" key="8">
    <source>
        <dbReference type="EMBL" id="PKI81871.1"/>
    </source>
</evidence>
<gene>
    <name evidence="8" type="ORF">CP960_01880</name>
</gene>
<dbReference type="PANTHER" id="PTHR43531">
    <property type="entry name" value="PROTEIN ICFG"/>
    <property type="match status" value="1"/>
</dbReference>
<evidence type="ECO:0000256" key="3">
    <source>
        <dbReference type="PROSITE-ProRule" id="PRU00284"/>
    </source>
</evidence>
<dbReference type="PANTHER" id="PTHR43531:SF11">
    <property type="entry name" value="METHYL-ACCEPTING CHEMOTAXIS PROTEIN 3"/>
    <property type="match status" value="1"/>
</dbReference>
<dbReference type="InterPro" id="IPR004089">
    <property type="entry name" value="MCPsignal_dom"/>
</dbReference>
<dbReference type="Gene3D" id="3.30.450.290">
    <property type="match status" value="1"/>
</dbReference>
<keyword evidence="3" id="KW-0807">Transducer</keyword>
<keyword evidence="5" id="KW-0472">Membrane</keyword>
<dbReference type="InterPro" id="IPR051310">
    <property type="entry name" value="MCP_chemotaxis"/>
</dbReference>
<dbReference type="GO" id="GO:0007165">
    <property type="term" value="P:signal transduction"/>
    <property type="evidence" value="ECO:0007669"/>
    <property type="project" value="UniProtKB-KW"/>
</dbReference>
<evidence type="ECO:0000259" key="7">
    <source>
        <dbReference type="PROSITE" id="PS50885"/>
    </source>
</evidence>
<keyword evidence="5" id="KW-1133">Transmembrane helix</keyword>
<dbReference type="Pfam" id="PF00015">
    <property type="entry name" value="MCPsignal"/>
    <property type="match status" value="1"/>
</dbReference>
<evidence type="ECO:0000256" key="4">
    <source>
        <dbReference type="SAM" id="Coils"/>
    </source>
</evidence>
<keyword evidence="5" id="KW-0812">Transmembrane</keyword>
<evidence type="ECO:0000313" key="9">
    <source>
        <dbReference type="Proteomes" id="UP000233248"/>
    </source>
</evidence>
<feature type="transmembrane region" description="Helical" evidence="5">
    <location>
        <begin position="174"/>
        <end position="200"/>
    </location>
</feature>
<feature type="domain" description="Methyl-accepting transducer" evidence="6">
    <location>
        <begin position="358"/>
        <end position="587"/>
    </location>
</feature>
<dbReference type="CDD" id="cd11386">
    <property type="entry name" value="MCP_signal"/>
    <property type="match status" value="1"/>
</dbReference>
<keyword evidence="1" id="KW-0145">Chemotaxis</keyword>
<dbReference type="KEGG" id="ahs:AHALO_0851"/>
<dbReference type="EMBL" id="NXIF01000007">
    <property type="protein sequence ID" value="PKI81871.1"/>
    <property type="molecule type" value="Genomic_DNA"/>
</dbReference>
<keyword evidence="4" id="KW-0175">Coiled coil</keyword>
<keyword evidence="9" id="KW-1185">Reference proteome</keyword>
<reference evidence="8 9" key="1">
    <citation type="submission" date="2017-09" db="EMBL/GenBank/DDBJ databases">
        <title>Genomics of the genus Arcobacter.</title>
        <authorList>
            <person name="Perez-Cataluna A."/>
            <person name="Figueras M.J."/>
            <person name="Salas-Masso N."/>
        </authorList>
    </citation>
    <scope>NUCLEOTIDE SEQUENCE [LARGE SCALE GENOMIC DNA]</scope>
    <source>
        <strain evidence="8 9">DSM 18005</strain>
    </source>
</reference>
<dbReference type="RefSeq" id="WP_101183540.1">
    <property type="nucleotide sequence ID" value="NZ_CP031218.1"/>
</dbReference>
<evidence type="ECO:0000256" key="1">
    <source>
        <dbReference type="ARBA" id="ARBA00022500"/>
    </source>
</evidence>
<comment type="caution">
    <text evidence="8">The sequence shown here is derived from an EMBL/GenBank/DDBJ whole genome shotgun (WGS) entry which is preliminary data.</text>
</comment>
<dbReference type="Proteomes" id="UP000233248">
    <property type="component" value="Unassembled WGS sequence"/>
</dbReference>
<feature type="domain" description="HAMP" evidence="7">
    <location>
        <begin position="201"/>
        <end position="254"/>
    </location>
</feature>
<dbReference type="GO" id="GO:0005886">
    <property type="term" value="C:plasma membrane"/>
    <property type="evidence" value="ECO:0007669"/>
    <property type="project" value="TreeGrafter"/>
</dbReference>
<feature type="transmembrane region" description="Helical" evidence="5">
    <location>
        <begin position="12"/>
        <end position="31"/>
    </location>
</feature>
<evidence type="ECO:0000256" key="2">
    <source>
        <dbReference type="ARBA" id="ARBA00029447"/>
    </source>
</evidence>
<dbReference type="AlphaFoldDB" id="A0A2N1J5N2"/>
<protein>
    <submittedName>
        <fullName evidence="8">Methyl-accepting chemotaxis protein</fullName>
    </submittedName>
</protein>
<dbReference type="SUPFAM" id="SSF58104">
    <property type="entry name" value="Methyl-accepting chemotaxis protein (MCP) signaling domain"/>
    <property type="match status" value="1"/>
</dbReference>
<dbReference type="InterPro" id="IPR003660">
    <property type="entry name" value="HAMP_dom"/>
</dbReference>
<organism evidence="8 9">
    <name type="scientific">Malaciobacter halophilus</name>
    <dbReference type="NCBI Taxonomy" id="197482"/>
    <lineage>
        <taxon>Bacteria</taxon>
        <taxon>Pseudomonadati</taxon>
        <taxon>Campylobacterota</taxon>
        <taxon>Epsilonproteobacteria</taxon>
        <taxon>Campylobacterales</taxon>
        <taxon>Arcobacteraceae</taxon>
        <taxon>Malaciobacter</taxon>
    </lineage>
</organism>
<dbReference type="SMART" id="SM00283">
    <property type="entry name" value="MA"/>
    <property type="match status" value="1"/>
</dbReference>
<dbReference type="GO" id="GO:0004888">
    <property type="term" value="F:transmembrane signaling receptor activity"/>
    <property type="evidence" value="ECO:0007669"/>
    <property type="project" value="TreeGrafter"/>
</dbReference>
<dbReference type="Gene3D" id="1.10.287.950">
    <property type="entry name" value="Methyl-accepting chemotaxis protein"/>
    <property type="match status" value="1"/>
</dbReference>
<name>A0A2N1J5N2_9BACT</name>
<dbReference type="Gene3D" id="6.10.340.10">
    <property type="match status" value="1"/>
</dbReference>
<feature type="coiled-coil region" evidence="4">
    <location>
        <begin position="670"/>
        <end position="710"/>
    </location>
</feature>
<proteinExistence type="inferred from homology"/>
<evidence type="ECO:0000256" key="5">
    <source>
        <dbReference type="SAM" id="Phobius"/>
    </source>
</evidence>
<sequence>MLDIVTKKISNKIIFSLLILMTISSLTIVYFTTKSVKEDSIAVTKENLSMLNSAMFQSLRHAMNTGDPAQIAKAEEEARGIKGVKELVVAKSQPLIDMYDPGAPYTKDREILESFKTKKSKILEVNDEKGHELRMIKPMIATQECLLCHANQQEGDVIGVMDLTFSLDEADDRIYALVVEILIIATILGWITIGLVLVLVKRATNPIGKLKEGFENLLKSNDTSIKLEIQSKDEIGEVAVLFNAYMDKVRQGLKQDEKVIEEANDILEKTGNGFFVYSVQSTAANPYVEDLKNKLNTMILSTKQTLDKINETLKNYSESKFDYKIDDKGIYGDLGSLAAGIKLVGNNTSEILAMIMNTGDELSKNTHLLSKASENLSTSSNEQASSLEETAAALEQITANIKGNTETTVKMASLAQDVTGSAKKGMDLANTTAVSMEEINDKVTAINEAIEVIDQIAFQTNILSLNAAVEAATAGEAGKGFAVVAQEVRNLANRSAEAAREIKDLVEDASVKATEGKGISTNMIEGYKELNSHISDTIDMIDSVATASKEQEKGIIQINDAVSNLDQSTQKNATVADDISKMSAQIAFMSDSLVTAASRANFLEEAREGVANVDLVYDTAKLKVDVLKLKDGVYSQLGEYKNWSVKQGNSMDEWINKYEESTTNVNVDAIERLRKLNKNLNTKLQILVQANANKEDNSSLNEKAKEVEIEALRIFGELNALKKEACKNMKK</sequence>
<evidence type="ECO:0000259" key="6">
    <source>
        <dbReference type="PROSITE" id="PS50111"/>
    </source>
</evidence>